<evidence type="ECO:0000313" key="1">
    <source>
        <dbReference type="EMBL" id="CCC52651.1"/>
    </source>
</evidence>
<gene>
    <name evidence="1" type="ORF">TVY486_1101360</name>
</gene>
<proteinExistence type="predicted"/>
<reference evidence="1" key="1">
    <citation type="journal article" date="2012" name="Proc. Natl. Acad. Sci. U.S.A.">
        <title>Antigenic diversity is generated by distinct evolutionary mechanisms in African trypanosome species.</title>
        <authorList>
            <person name="Jackson A.P."/>
            <person name="Berry A."/>
            <person name="Aslett M."/>
            <person name="Allison H.C."/>
            <person name="Burton P."/>
            <person name="Vavrova-Anderson J."/>
            <person name="Brown R."/>
            <person name="Browne H."/>
            <person name="Corton N."/>
            <person name="Hauser H."/>
            <person name="Gamble J."/>
            <person name="Gilderthorp R."/>
            <person name="Marcello L."/>
            <person name="McQuillan J."/>
            <person name="Otto T.D."/>
            <person name="Quail M.A."/>
            <person name="Sanders M.J."/>
            <person name="van Tonder A."/>
            <person name="Ginger M.L."/>
            <person name="Field M.C."/>
            <person name="Barry J.D."/>
            <person name="Hertz-Fowler C."/>
            <person name="Berriman M."/>
        </authorList>
    </citation>
    <scope>NUCLEOTIDE SEQUENCE</scope>
    <source>
        <strain evidence="1">Y486</strain>
    </source>
</reference>
<dbReference type="VEuPathDB" id="TriTrypDB:TvY486_1101360"/>
<dbReference type="AlphaFoldDB" id="G0UA20"/>
<name>G0UA20_TRYVY</name>
<sequence length="471" mass="53436">MNDRDANNVEVVIVDDASTTSSPTKQASNKRGSAPVNHFLLINGILCRTEAPDASFRPSDVFVGLDPPPRGTTTLGSASVDNQNSIYQFHSESVSRDCSIFNTFGVLSGGIIVDPQTLRFMDFTDDMIFQPPTFGDDAENCWHYDNLSYWKIRANAMASLMSTIHPMNAPGTEESPLPWPRSMPRLRCSRVANSLARQSVDRMGARLAVNVVFDPTKLGLVEEFRHHLKLTFPQTTFLPGEIPYRFQHGGRTLRSWAENAGHCNNTLAVVEIADSNGRRPVDSERAAPVRITSTSPFSEFHTFTGLPKMIFRRYREAIKRDLRSGLVKKSLSYAQRIEMRVQNVFHPIRKNLQISDRTAFGKRRKGYKRHWNIFHRYFTLLRAKPCLTCGNPNCNVWHFGADDDVDYVEKVAAFEEAKKIHRSDKVNSAVVSDAWDWFLLNEKEELQQRLGKIVRAIKAIKAQRKKLTSEC</sequence>
<dbReference type="OMA" id="RDCPIFN"/>
<organism evidence="1">
    <name type="scientific">Trypanosoma vivax (strain Y486)</name>
    <dbReference type="NCBI Taxonomy" id="1055687"/>
    <lineage>
        <taxon>Eukaryota</taxon>
        <taxon>Discoba</taxon>
        <taxon>Euglenozoa</taxon>
        <taxon>Kinetoplastea</taxon>
        <taxon>Metakinetoplastina</taxon>
        <taxon>Trypanosomatida</taxon>
        <taxon>Trypanosomatidae</taxon>
        <taxon>Trypanosoma</taxon>
        <taxon>Duttonella</taxon>
    </lineage>
</organism>
<dbReference type="EMBL" id="HE573027">
    <property type="protein sequence ID" value="CCC52651.1"/>
    <property type="molecule type" value="Genomic_DNA"/>
</dbReference>
<accession>G0UA20</accession>
<protein>
    <submittedName>
        <fullName evidence="1">Uncharacterized protein</fullName>
    </submittedName>
</protein>